<dbReference type="EC" id="3.2.1.21" evidence="4"/>
<comment type="subcellular location">
    <subcellularLocation>
        <location evidence="2">Periplasm</location>
    </subcellularLocation>
</comment>
<feature type="chain" id="PRO_5019759096" description="Periplasmic beta-glucosidase" evidence="10">
    <location>
        <begin position="22"/>
        <end position="745"/>
    </location>
</feature>
<dbReference type="Gene3D" id="2.60.40.10">
    <property type="entry name" value="Immunoglobulins"/>
    <property type="match status" value="1"/>
</dbReference>
<dbReference type="SUPFAM" id="SSF51445">
    <property type="entry name" value="(Trans)glycosidases"/>
    <property type="match status" value="1"/>
</dbReference>
<comment type="similarity">
    <text evidence="3">Belongs to the glycosyl hydrolase 3 family.</text>
</comment>
<dbReference type="InterPro" id="IPR036962">
    <property type="entry name" value="Glyco_hydro_3_N_sf"/>
</dbReference>
<dbReference type="NCBIfam" id="NF011678">
    <property type="entry name" value="PRK15098.1"/>
    <property type="match status" value="1"/>
</dbReference>
<dbReference type="FunFam" id="3.40.50.1700:FF:000004">
    <property type="entry name" value="Periplasmic beta-glucosidase"/>
    <property type="match status" value="1"/>
</dbReference>
<dbReference type="OrthoDB" id="9758670at2"/>
<keyword evidence="8" id="KW-0326">Glycosidase</keyword>
<evidence type="ECO:0000256" key="6">
    <source>
        <dbReference type="ARBA" id="ARBA00022764"/>
    </source>
</evidence>
<evidence type="ECO:0000256" key="10">
    <source>
        <dbReference type="SAM" id="SignalP"/>
    </source>
</evidence>
<dbReference type="SMART" id="SM01217">
    <property type="entry name" value="Fn3_like"/>
    <property type="match status" value="1"/>
</dbReference>
<organism evidence="12 13">
    <name type="scientific">Mucilaginibacter gracilis</name>
    <dbReference type="NCBI Taxonomy" id="423350"/>
    <lineage>
        <taxon>Bacteria</taxon>
        <taxon>Pseudomonadati</taxon>
        <taxon>Bacteroidota</taxon>
        <taxon>Sphingobacteriia</taxon>
        <taxon>Sphingobacteriales</taxon>
        <taxon>Sphingobacteriaceae</taxon>
        <taxon>Mucilaginibacter</taxon>
    </lineage>
</organism>
<accession>A0A495J5J4</accession>
<comment type="caution">
    <text evidence="12">The sequence shown here is derived from an EMBL/GenBank/DDBJ whole genome shotgun (WGS) entry which is preliminary data.</text>
</comment>
<dbReference type="FunFam" id="2.60.40.10:FF:000495">
    <property type="entry name" value="Periplasmic beta-glucosidase"/>
    <property type="match status" value="1"/>
</dbReference>
<dbReference type="Pfam" id="PF14310">
    <property type="entry name" value="Fn3-like"/>
    <property type="match status" value="1"/>
</dbReference>
<dbReference type="Pfam" id="PF01915">
    <property type="entry name" value="Glyco_hydro_3_C"/>
    <property type="match status" value="1"/>
</dbReference>
<evidence type="ECO:0000259" key="11">
    <source>
        <dbReference type="SMART" id="SM01217"/>
    </source>
</evidence>
<evidence type="ECO:0000256" key="5">
    <source>
        <dbReference type="ARBA" id="ARBA00022729"/>
    </source>
</evidence>
<evidence type="ECO:0000256" key="3">
    <source>
        <dbReference type="ARBA" id="ARBA00005336"/>
    </source>
</evidence>
<evidence type="ECO:0000256" key="2">
    <source>
        <dbReference type="ARBA" id="ARBA00004418"/>
    </source>
</evidence>
<keyword evidence="13" id="KW-1185">Reference proteome</keyword>
<dbReference type="SUPFAM" id="SSF52279">
    <property type="entry name" value="Beta-D-glucan exohydrolase, C-terminal domain"/>
    <property type="match status" value="1"/>
</dbReference>
<evidence type="ECO:0000313" key="12">
    <source>
        <dbReference type="EMBL" id="RKR83688.1"/>
    </source>
</evidence>
<dbReference type="InterPro" id="IPR017853">
    <property type="entry name" value="GH"/>
</dbReference>
<evidence type="ECO:0000256" key="4">
    <source>
        <dbReference type="ARBA" id="ARBA00012744"/>
    </source>
</evidence>
<comment type="catalytic activity">
    <reaction evidence="1">
        <text>Hydrolysis of terminal, non-reducing beta-D-glucosyl residues with release of beta-D-glucose.</text>
        <dbReference type="EC" id="3.2.1.21"/>
    </reaction>
</comment>
<dbReference type="PANTHER" id="PTHR42715">
    <property type="entry name" value="BETA-GLUCOSIDASE"/>
    <property type="match status" value="1"/>
</dbReference>
<evidence type="ECO:0000256" key="9">
    <source>
        <dbReference type="ARBA" id="ARBA00067498"/>
    </source>
</evidence>
<dbReference type="Proteomes" id="UP000268007">
    <property type="component" value="Unassembled WGS sequence"/>
</dbReference>
<evidence type="ECO:0000256" key="1">
    <source>
        <dbReference type="ARBA" id="ARBA00000448"/>
    </source>
</evidence>
<dbReference type="Gene3D" id="3.20.20.300">
    <property type="entry name" value="Glycoside hydrolase, family 3, N-terminal domain"/>
    <property type="match status" value="1"/>
</dbReference>
<dbReference type="EMBL" id="RBKU01000001">
    <property type="protein sequence ID" value="RKR83688.1"/>
    <property type="molecule type" value="Genomic_DNA"/>
</dbReference>
<feature type="signal peptide" evidence="10">
    <location>
        <begin position="1"/>
        <end position="21"/>
    </location>
</feature>
<dbReference type="PRINTS" id="PR00133">
    <property type="entry name" value="GLHYDRLASE3"/>
</dbReference>
<dbReference type="InterPro" id="IPR001764">
    <property type="entry name" value="Glyco_hydro_3_N"/>
</dbReference>
<evidence type="ECO:0000256" key="7">
    <source>
        <dbReference type="ARBA" id="ARBA00022801"/>
    </source>
</evidence>
<dbReference type="InterPro" id="IPR050288">
    <property type="entry name" value="Cellulose_deg_GH3"/>
</dbReference>
<dbReference type="Pfam" id="PF00933">
    <property type="entry name" value="Glyco_hydro_3"/>
    <property type="match status" value="1"/>
</dbReference>
<dbReference type="InterPro" id="IPR013783">
    <property type="entry name" value="Ig-like_fold"/>
</dbReference>
<dbReference type="InterPro" id="IPR036881">
    <property type="entry name" value="Glyco_hydro_3_C_sf"/>
</dbReference>
<name>A0A495J5J4_9SPHI</name>
<protein>
    <recommendedName>
        <fullName evidence="9">Periplasmic beta-glucosidase</fullName>
        <ecNumber evidence="4">3.2.1.21</ecNumber>
    </recommendedName>
</protein>
<dbReference type="GO" id="GO:0008422">
    <property type="term" value="F:beta-glucosidase activity"/>
    <property type="evidence" value="ECO:0007669"/>
    <property type="project" value="UniProtKB-EC"/>
</dbReference>
<reference evidence="12 13" key="1">
    <citation type="submission" date="2018-10" db="EMBL/GenBank/DDBJ databases">
        <title>Genomic Encyclopedia of Archaeal and Bacterial Type Strains, Phase II (KMG-II): from individual species to whole genera.</title>
        <authorList>
            <person name="Goeker M."/>
        </authorList>
    </citation>
    <scope>NUCLEOTIDE SEQUENCE [LARGE SCALE GENOMIC DNA]</scope>
    <source>
        <strain evidence="12 13">DSM 18602</strain>
    </source>
</reference>
<evidence type="ECO:0000313" key="13">
    <source>
        <dbReference type="Proteomes" id="UP000268007"/>
    </source>
</evidence>
<dbReference type="GO" id="GO:0005975">
    <property type="term" value="P:carbohydrate metabolic process"/>
    <property type="evidence" value="ECO:0007669"/>
    <property type="project" value="InterPro"/>
</dbReference>
<evidence type="ECO:0000256" key="8">
    <source>
        <dbReference type="ARBA" id="ARBA00023295"/>
    </source>
</evidence>
<keyword evidence="5 10" id="KW-0732">Signal</keyword>
<dbReference type="Gene3D" id="3.40.50.1700">
    <property type="entry name" value="Glycoside hydrolase family 3 C-terminal domain"/>
    <property type="match status" value="1"/>
</dbReference>
<feature type="domain" description="Fibronectin type III-like" evidence="11">
    <location>
        <begin position="661"/>
        <end position="730"/>
    </location>
</feature>
<keyword evidence="7" id="KW-0378">Hydrolase</keyword>
<dbReference type="GO" id="GO:0042597">
    <property type="term" value="C:periplasmic space"/>
    <property type="evidence" value="ECO:0007669"/>
    <property type="project" value="UniProtKB-SubCell"/>
</dbReference>
<dbReference type="AlphaFoldDB" id="A0A495J5J4"/>
<dbReference type="PANTHER" id="PTHR42715:SF10">
    <property type="entry name" value="BETA-GLUCOSIDASE"/>
    <property type="match status" value="1"/>
</dbReference>
<dbReference type="InterPro" id="IPR002772">
    <property type="entry name" value="Glyco_hydro_3_C"/>
</dbReference>
<keyword evidence="6" id="KW-0574">Periplasm</keyword>
<dbReference type="FunFam" id="3.20.20.300:FF:000005">
    <property type="entry name" value="Periplasmic beta-glucosidase"/>
    <property type="match status" value="1"/>
</dbReference>
<proteinExistence type="inferred from homology"/>
<gene>
    <name evidence="12" type="ORF">BDD43_3902</name>
</gene>
<sequence>MYSRYLIICCFIVIITSQVKAQSQDAAILRKVDVLLNKMTLDEKVGQLNQYSGKVMTGPANPKKNDLETEIKNGWVGSVLNVKGARGTREVQDMAMQSRLKIPLLFSLDVIHGYKTTFPIPLAEAASWDLDAIELSAHLAAREAAASGIHWTFAPMVDIARDPRWGRIMEGAGEDPYLGSRIAEARVIGFQGRHLGGTDAVMATAKHFAAYGAATAGRDYTAVEMSDHELWQTYLPPFKAAANVGVATFMNSFNTFNGIPATANSYLLRNILKNKWNYKGFVVSDWNSIGEMLIWGYARDKQDAAFKAITAGSDMDMEGSIYRKNLVTLVKEGKVNIALIDDAVKRILYKKYELGLFDDPYKFCDEAREQQVLNDPQNRVAARAVAEKSIVLLKNENQVLPLTAKVKTIALIGPLVKAKRDQAGAWNVNQDTTEIVSMYDGVLSAVAKNQQLVYAKGGTVQRSSEQDIAEAVSIAAKSDVVIMALGETFDMSGESKSRANIELPGDQQKLFDAIEQTGKPIIVIIMGGRPLIFNKIADKAQAILYTWWLGSEAGNAIADVLFGKYNPAGKLPVSFPRSMGQIPLFYSQTNTGRPYNNEANKLYLSSYIDEQNTPRYEFGYGLSYTTFSYSDLKIDKPVLSTGDSLRVTFKITNTGKYAGEEVAQLYLRDEVASVVQPVKLLKDFSKVMLKPGESKTLVFIVNKEKLSFYNKYMAWVTEPGNFKLMIGSSSDDIRLKGSFELTDGK</sequence>
<dbReference type="InterPro" id="IPR026891">
    <property type="entry name" value="Fn3-like"/>
</dbReference>
<dbReference type="RefSeq" id="WP_121199156.1">
    <property type="nucleotide sequence ID" value="NZ_RBKU01000001.1"/>
</dbReference>